<feature type="signal peptide" evidence="8">
    <location>
        <begin position="1"/>
        <end position="21"/>
    </location>
</feature>
<dbReference type="PANTHER" id="PTHR35093:SF8">
    <property type="entry name" value="OUTER MEMBRANE PROTEIN NMB0088-RELATED"/>
    <property type="match status" value="1"/>
</dbReference>
<dbReference type="PANTHER" id="PTHR35093">
    <property type="entry name" value="OUTER MEMBRANE PROTEIN NMB0088-RELATED"/>
    <property type="match status" value="1"/>
</dbReference>
<dbReference type="GO" id="GO:0015483">
    <property type="term" value="F:long-chain fatty acid transporting porin activity"/>
    <property type="evidence" value="ECO:0007669"/>
    <property type="project" value="TreeGrafter"/>
</dbReference>
<keyword evidence="4" id="KW-0812">Transmembrane</keyword>
<evidence type="ECO:0000256" key="4">
    <source>
        <dbReference type="ARBA" id="ARBA00022692"/>
    </source>
</evidence>
<dbReference type="RefSeq" id="WP_018920512.1">
    <property type="nucleotide sequence ID" value="NZ_LR134384.1"/>
</dbReference>
<evidence type="ECO:0000256" key="1">
    <source>
        <dbReference type="ARBA" id="ARBA00004571"/>
    </source>
</evidence>
<evidence type="ECO:0000313" key="9">
    <source>
        <dbReference type="EMBL" id="VEH16466.1"/>
    </source>
</evidence>
<keyword evidence="6" id="KW-0472">Membrane</keyword>
<keyword evidence="7" id="KW-0998">Cell outer membrane</keyword>
<evidence type="ECO:0000256" key="8">
    <source>
        <dbReference type="SAM" id="SignalP"/>
    </source>
</evidence>
<dbReference type="SUPFAM" id="SSF56935">
    <property type="entry name" value="Porins"/>
    <property type="match status" value="1"/>
</dbReference>
<sequence>MNKLKFAFIAIAISASQTMWAGGLLTNTNQNVAFNRMLSREASIGIDGVYSNPAGVAFMSDGLHLSLNWQLVFQSRIINNEFPLFKLNQNNNSTERKFRGTAFAPVLPSIQAAYNWKKFSFQAMFGVTGGGGKCTFDNGLGSFEKIVGETAAGVNKLAQTLDKVTGNRLGLSSDQQFGKQGTYSYESYMRGRQYYYSLSLGAAYRVTSQLSAYAGVRGVYAMSNYYGYVRNIKVGNVPLYTMLDATKPNSSDIELNCDQTGVGFTPILGIDFKTGRWNFAAKYEFKTRMRLKNESVNQLPSIGNLPQTLAVKFVKAGMTPEQAKAVLTNKAVTDAMKAIKDEFDKKIGEATGEYADGKTVANDIPAYLAIGAGYNPIDPLRINVGFHYFFDKQATTYQHREDKLKRGTIEWNAGVEFDATKKFTLSAGWQNTSYGLTKEYMDDKSFVANSNSVGIGACIHLSKKIDLNVAYFHTFYSTFNGDKTENVGGNELPYKARFTRNNSVFGAGVDINF</sequence>
<keyword evidence="5 8" id="KW-0732">Signal</keyword>
<dbReference type="GeneID" id="85013227"/>
<dbReference type="EMBL" id="LR134384">
    <property type="protein sequence ID" value="VEH16466.1"/>
    <property type="molecule type" value="Genomic_DNA"/>
</dbReference>
<evidence type="ECO:0000313" key="10">
    <source>
        <dbReference type="Proteomes" id="UP000274578"/>
    </source>
</evidence>
<dbReference type="GO" id="GO:0009279">
    <property type="term" value="C:cell outer membrane"/>
    <property type="evidence" value="ECO:0007669"/>
    <property type="project" value="UniProtKB-SubCell"/>
</dbReference>
<keyword evidence="3" id="KW-1134">Transmembrane beta strand</keyword>
<protein>
    <submittedName>
        <fullName evidence="9">Outer membrane protein transport protein (OMPP1/FadL/TodX)</fullName>
    </submittedName>
</protein>
<gene>
    <name evidence="9" type="ORF">NCTC13071_02491</name>
</gene>
<dbReference type="Gene3D" id="2.40.160.60">
    <property type="entry name" value="Outer membrane protein transport protein (OMPP1/FadL/TodX)"/>
    <property type="match status" value="1"/>
</dbReference>
<dbReference type="KEGG" id="poc:NCTC13071_02491"/>
<evidence type="ECO:0000256" key="2">
    <source>
        <dbReference type="ARBA" id="ARBA00008163"/>
    </source>
</evidence>
<comment type="subcellular location">
    <subcellularLocation>
        <location evidence="1">Cell outer membrane</location>
        <topology evidence="1">Multi-pass membrane protein</topology>
    </subcellularLocation>
</comment>
<proteinExistence type="inferred from homology"/>
<reference evidence="9 10" key="1">
    <citation type="submission" date="2018-12" db="EMBL/GenBank/DDBJ databases">
        <authorList>
            <consortium name="Pathogen Informatics"/>
        </authorList>
    </citation>
    <scope>NUCLEOTIDE SEQUENCE [LARGE SCALE GENOMIC DNA]</scope>
    <source>
        <strain evidence="9 10">NCTC13071</strain>
    </source>
</reference>
<evidence type="ECO:0000256" key="7">
    <source>
        <dbReference type="ARBA" id="ARBA00023237"/>
    </source>
</evidence>
<dbReference type="InterPro" id="IPR005017">
    <property type="entry name" value="OMPP1/FadL/TodX"/>
</dbReference>
<dbReference type="Proteomes" id="UP000274578">
    <property type="component" value="Chromosome 1"/>
</dbReference>
<name>A0A3S4TZ18_9BACT</name>
<feature type="chain" id="PRO_5018587740" evidence="8">
    <location>
        <begin position="22"/>
        <end position="513"/>
    </location>
</feature>
<dbReference type="AlphaFoldDB" id="A0A3S4TZ18"/>
<evidence type="ECO:0000256" key="3">
    <source>
        <dbReference type="ARBA" id="ARBA00022452"/>
    </source>
</evidence>
<comment type="similarity">
    <text evidence="2">Belongs to the OmpP1/FadL family.</text>
</comment>
<evidence type="ECO:0000256" key="6">
    <source>
        <dbReference type="ARBA" id="ARBA00023136"/>
    </source>
</evidence>
<accession>A0A3S4TZ18</accession>
<evidence type="ECO:0000256" key="5">
    <source>
        <dbReference type="ARBA" id="ARBA00022729"/>
    </source>
</evidence>
<organism evidence="9 10">
    <name type="scientific">Segatella oris</name>
    <dbReference type="NCBI Taxonomy" id="28135"/>
    <lineage>
        <taxon>Bacteria</taxon>
        <taxon>Pseudomonadati</taxon>
        <taxon>Bacteroidota</taxon>
        <taxon>Bacteroidia</taxon>
        <taxon>Bacteroidales</taxon>
        <taxon>Prevotellaceae</taxon>
        <taxon>Segatella</taxon>
    </lineage>
</organism>